<dbReference type="RefSeq" id="XP_040782744.1">
    <property type="nucleotide sequence ID" value="XM_040937415.1"/>
</dbReference>
<gene>
    <name evidence="2" type="ORF">K460DRAFT_410783</name>
</gene>
<reference evidence="2" key="1">
    <citation type="submission" date="2020-01" db="EMBL/GenBank/DDBJ databases">
        <authorList>
            <consortium name="DOE Joint Genome Institute"/>
            <person name="Haridas S."/>
            <person name="Albert R."/>
            <person name="Binder M."/>
            <person name="Bloem J."/>
            <person name="Labutti K."/>
            <person name="Salamov A."/>
            <person name="Andreopoulos B."/>
            <person name="Baker S.E."/>
            <person name="Barry K."/>
            <person name="Bills G."/>
            <person name="Bluhm B.H."/>
            <person name="Cannon C."/>
            <person name="Castanera R."/>
            <person name="Culley D.E."/>
            <person name="Daum C."/>
            <person name="Ezra D."/>
            <person name="Gonzalez J.B."/>
            <person name="Henrissat B."/>
            <person name="Kuo A."/>
            <person name="Liang C."/>
            <person name="Lipzen A."/>
            <person name="Lutzoni F."/>
            <person name="Magnuson J."/>
            <person name="Mondo S."/>
            <person name="Nolan M."/>
            <person name="Ohm R."/>
            <person name="Pangilinan J."/>
            <person name="Park H.-J."/>
            <person name="Ramirez L."/>
            <person name="Alfaro M."/>
            <person name="Sun H."/>
            <person name="Tritt A."/>
            <person name="Yoshinaga Y."/>
            <person name="Zwiers L.-H."/>
            <person name="Turgeon B.G."/>
            <person name="Goodwin S.B."/>
            <person name="Spatafora J.W."/>
            <person name="Crous P.W."/>
            <person name="Grigoriev I.V."/>
        </authorList>
    </citation>
    <scope>NUCLEOTIDE SEQUENCE</scope>
    <source>
        <strain evidence="2">CBS 394.84</strain>
    </source>
</reference>
<protein>
    <recommendedName>
        <fullName evidence="4">Aminoglycoside phosphotransferase domain-containing protein</fullName>
    </recommendedName>
</protein>
<dbReference type="Proteomes" id="UP000800039">
    <property type="component" value="Unassembled WGS sequence"/>
</dbReference>
<evidence type="ECO:0008006" key="4">
    <source>
        <dbReference type="Google" id="ProtNLM"/>
    </source>
</evidence>
<feature type="region of interest" description="Disordered" evidence="1">
    <location>
        <begin position="38"/>
        <end position="59"/>
    </location>
</feature>
<dbReference type="AlphaFoldDB" id="A0A9P4G6Z3"/>
<accession>A0A9P4G6Z3</accession>
<keyword evidence="3" id="KW-1185">Reference proteome</keyword>
<dbReference type="EMBL" id="ML976620">
    <property type="protein sequence ID" value="KAF1840181.1"/>
    <property type="molecule type" value="Genomic_DNA"/>
</dbReference>
<sequence length="599" mass="67787">MSLLAATFRRVSISSRISGSLQIKTWFRRQLFKASRPATSALPASPSPHSQQYTTTSHDPDIIRNCNAEKFCQYTSGRWLWDEQCQLARRHVKFNLPGLLQVSAQAIGARSCVKIEKLPEGNFSKVFLISMDDGRELIAKLPNPNAGRPHLTTASEAATMDYVRNVLGIPAPRVYGWSCSTDNPVGAEYILMERSGGVELGKVWDDMAWEERLEIVRTLVGFEKAFVSASFPMYGSLYYAKDLPSPSPRQFLNSASLSGEREAFVVGPTTNRAFFDQGRDSVEVNRGPWPSINDLVHSRAERELTCIEKLSSYPGQQGLFSGPTQYRPTKALKLEALRNYLKVATQILPNDVSLSKPTLWHSDLHTDNIFVDPSQPTRILNIIDWQAVNIFPLFLQARHPSLIEFEGPLPEGLKPPTLPDNFDDMGEEEQHQAKSLRAAQSLYKLYEILMLRQCPEIARALHFRETLPGQITGLASSIFSDGEPILLGMLIRLQDEWATHVGSYIACPLSFTPEDKAQQQRLEASWSEGVELMHEVLTEIGAYQGWDGWVNHNNYPIYKERLARYRENFLNRYAKTEEERSQWMQAWPFQDKTNTPASS</sequence>
<evidence type="ECO:0000313" key="2">
    <source>
        <dbReference type="EMBL" id="KAF1840181.1"/>
    </source>
</evidence>
<dbReference type="InterPro" id="IPR011009">
    <property type="entry name" value="Kinase-like_dom_sf"/>
</dbReference>
<dbReference type="PANTHER" id="PTHR36091">
    <property type="entry name" value="ALTERED INHERITANCE OF MITOCHONDRIA PROTEIN 9, MITOCHONDRIAL"/>
    <property type="match status" value="1"/>
</dbReference>
<dbReference type="GO" id="GO:0005739">
    <property type="term" value="C:mitochondrion"/>
    <property type="evidence" value="ECO:0007669"/>
    <property type="project" value="TreeGrafter"/>
</dbReference>
<dbReference type="PANTHER" id="PTHR36091:SF2">
    <property type="entry name" value="AMINOGLYCOSIDE PHOSPHOTRANSFERASE DOMAIN-CONTAINING PROTEIN"/>
    <property type="match status" value="1"/>
</dbReference>
<proteinExistence type="predicted"/>
<feature type="compositionally biased region" description="Low complexity" evidence="1">
    <location>
        <begin position="38"/>
        <end position="48"/>
    </location>
</feature>
<dbReference type="InterPro" id="IPR051035">
    <property type="entry name" value="Mito_inheritance_9"/>
</dbReference>
<dbReference type="OrthoDB" id="2906425at2759"/>
<dbReference type="GeneID" id="63854665"/>
<comment type="caution">
    <text evidence="2">The sequence shown here is derived from an EMBL/GenBank/DDBJ whole genome shotgun (WGS) entry which is preliminary data.</text>
</comment>
<name>A0A9P4G6Z3_9PLEO</name>
<dbReference type="SUPFAM" id="SSF56112">
    <property type="entry name" value="Protein kinase-like (PK-like)"/>
    <property type="match status" value="1"/>
</dbReference>
<organism evidence="2 3">
    <name type="scientific">Cucurbitaria berberidis CBS 394.84</name>
    <dbReference type="NCBI Taxonomy" id="1168544"/>
    <lineage>
        <taxon>Eukaryota</taxon>
        <taxon>Fungi</taxon>
        <taxon>Dikarya</taxon>
        <taxon>Ascomycota</taxon>
        <taxon>Pezizomycotina</taxon>
        <taxon>Dothideomycetes</taxon>
        <taxon>Pleosporomycetidae</taxon>
        <taxon>Pleosporales</taxon>
        <taxon>Pleosporineae</taxon>
        <taxon>Cucurbitariaceae</taxon>
        <taxon>Cucurbitaria</taxon>
    </lineage>
</organism>
<evidence type="ECO:0000313" key="3">
    <source>
        <dbReference type="Proteomes" id="UP000800039"/>
    </source>
</evidence>
<dbReference type="Gene3D" id="3.90.1200.10">
    <property type="match status" value="1"/>
</dbReference>
<evidence type="ECO:0000256" key="1">
    <source>
        <dbReference type="SAM" id="MobiDB-lite"/>
    </source>
</evidence>